<comment type="subcellular location">
    <subcellularLocation>
        <location evidence="1">Cell membrane</location>
        <topology evidence="1">Multi-pass membrane protein</topology>
    </subcellularLocation>
</comment>
<dbReference type="Proteomes" id="UP000254287">
    <property type="component" value="Unassembled WGS sequence"/>
</dbReference>
<gene>
    <name evidence="10" type="primary">irp6B</name>
    <name evidence="10" type="ORF">NCTC10289_02165</name>
</gene>
<reference evidence="10 11" key="1">
    <citation type="submission" date="2018-06" db="EMBL/GenBank/DDBJ databases">
        <authorList>
            <consortium name="Pathogen Informatics"/>
            <person name="Doyle S."/>
        </authorList>
    </citation>
    <scope>NUCLEOTIDE SEQUENCE [LARGE SCALE GENOMIC DNA]</scope>
    <source>
        <strain evidence="10 11">NCTC10289</strain>
    </source>
</reference>
<feature type="compositionally biased region" description="Polar residues" evidence="8">
    <location>
        <begin position="1"/>
        <end position="24"/>
    </location>
</feature>
<dbReference type="CDD" id="cd06550">
    <property type="entry name" value="TM_ABC_iron-siderophores_like"/>
    <property type="match status" value="1"/>
</dbReference>
<proteinExistence type="inferred from homology"/>
<evidence type="ECO:0000256" key="1">
    <source>
        <dbReference type="ARBA" id="ARBA00004651"/>
    </source>
</evidence>
<evidence type="ECO:0000256" key="6">
    <source>
        <dbReference type="ARBA" id="ARBA00022989"/>
    </source>
</evidence>
<dbReference type="EMBL" id="UFXP01000001">
    <property type="protein sequence ID" value="STC80557.1"/>
    <property type="molecule type" value="Genomic_DNA"/>
</dbReference>
<dbReference type="GO" id="GO:0033214">
    <property type="term" value="P:siderophore-iron import into cell"/>
    <property type="evidence" value="ECO:0007669"/>
    <property type="project" value="TreeGrafter"/>
</dbReference>
<name>A0A376D2B2_9CORY</name>
<keyword evidence="3" id="KW-0813">Transport</keyword>
<comment type="similarity">
    <text evidence="2">Belongs to the binding-protein-dependent transport system permease family. FecCD subfamily.</text>
</comment>
<accession>A0A376D2B2</accession>
<feature type="transmembrane region" description="Helical" evidence="9">
    <location>
        <begin position="297"/>
        <end position="323"/>
    </location>
</feature>
<evidence type="ECO:0000256" key="7">
    <source>
        <dbReference type="ARBA" id="ARBA00023136"/>
    </source>
</evidence>
<organism evidence="10 11">
    <name type="scientific">Corynebacterium minutissimum</name>
    <dbReference type="NCBI Taxonomy" id="38301"/>
    <lineage>
        <taxon>Bacteria</taxon>
        <taxon>Bacillati</taxon>
        <taxon>Actinomycetota</taxon>
        <taxon>Actinomycetes</taxon>
        <taxon>Mycobacteriales</taxon>
        <taxon>Corynebacteriaceae</taxon>
        <taxon>Corynebacterium</taxon>
    </lineage>
</organism>
<feature type="transmembrane region" description="Helical" evidence="9">
    <location>
        <begin position="249"/>
        <end position="276"/>
    </location>
</feature>
<dbReference type="Pfam" id="PF01032">
    <property type="entry name" value="FecCD"/>
    <property type="match status" value="1"/>
</dbReference>
<feature type="transmembrane region" description="Helical" evidence="9">
    <location>
        <begin position="338"/>
        <end position="358"/>
    </location>
</feature>
<evidence type="ECO:0000256" key="5">
    <source>
        <dbReference type="ARBA" id="ARBA00022692"/>
    </source>
</evidence>
<feature type="transmembrane region" description="Helical" evidence="9">
    <location>
        <begin position="117"/>
        <end position="137"/>
    </location>
</feature>
<dbReference type="Gene3D" id="1.10.3470.10">
    <property type="entry name" value="ABC transporter involved in vitamin B12 uptake, BtuC"/>
    <property type="match status" value="1"/>
</dbReference>
<feature type="transmembrane region" description="Helical" evidence="9">
    <location>
        <begin position="365"/>
        <end position="386"/>
    </location>
</feature>
<evidence type="ECO:0000313" key="11">
    <source>
        <dbReference type="Proteomes" id="UP000254287"/>
    </source>
</evidence>
<evidence type="ECO:0000256" key="9">
    <source>
        <dbReference type="SAM" id="Phobius"/>
    </source>
</evidence>
<keyword evidence="4" id="KW-1003">Cell membrane</keyword>
<dbReference type="InterPro" id="IPR000522">
    <property type="entry name" value="ABC_transptr_permease_BtuC"/>
</dbReference>
<dbReference type="PANTHER" id="PTHR30472:SF25">
    <property type="entry name" value="ABC TRANSPORTER PERMEASE PROTEIN MJ0876-RELATED"/>
    <property type="match status" value="1"/>
</dbReference>
<keyword evidence="5 9" id="KW-0812">Transmembrane</keyword>
<feature type="transmembrane region" description="Helical" evidence="9">
    <location>
        <begin position="64"/>
        <end position="87"/>
    </location>
</feature>
<evidence type="ECO:0000256" key="8">
    <source>
        <dbReference type="SAM" id="MobiDB-lite"/>
    </source>
</evidence>
<evidence type="ECO:0000256" key="4">
    <source>
        <dbReference type="ARBA" id="ARBA00022475"/>
    </source>
</evidence>
<dbReference type="AlphaFoldDB" id="A0A376D2B2"/>
<dbReference type="SUPFAM" id="SSF81345">
    <property type="entry name" value="ABC transporter involved in vitamin B12 uptake, BtuC"/>
    <property type="match status" value="1"/>
</dbReference>
<evidence type="ECO:0000256" key="2">
    <source>
        <dbReference type="ARBA" id="ARBA00007935"/>
    </source>
</evidence>
<feature type="transmembrane region" description="Helical" evidence="9">
    <location>
        <begin position="207"/>
        <end position="229"/>
    </location>
</feature>
<dbReference type="FunFam" id="1.10.3470.10:FF:000001">
    <property type="entry name" value="Vitamin B12 ABC transporter permease BtuC"/>
    <property type="match status" value="1"/>
</dbReference>
<dbReference type="PANTHER" id="PTHR30472">
    <property type="entry name" value="FERRIC ENTEROBACTIN TRANSPORT SYSTEM PERMEASE PROTEIN"/>
    <property type="match status" value="1"/>
</dbReference>
<feature type="transmembrane region" description="Helical" evidence="9">
    <location>
        <begin position="177"/>
        <end position="200"/>
    </location>
</feature>
<feature type="transmembrane region" description="Helical" evidence="9">
    <location>
        <begin position="149"/>
        <end position="171"/>
    </location>
</feature>
<dbReference type="RefSeq" id="WP_239121824.1">
    <property type="nucleotide sequence ID" value="NZ_CP069533.1"/>
</dbReference>
<keyword evidence="7 9" id="KW-0472">Membrane</keyword>
<dbReference type="GO" id="GO:0005886">
    <property type="term" value="C:plasma membrane"/>
    <property type="evidence" value="ECO:0007669"/>
    <property type="project" value="UniProtKB-SubCell"/>
</dbReference>
<dbReference type="GO" id="GO:0022857">
    <property type="term" value="F:transmembrane transporter activity"/>
    <property type="evidence" value="ECO:0007669"/>
    <property type="project" value="InterPro"/>
</dbReference>
<dbReference type="InterPro" id="IPR037294">
    <property type="entry name" value="ABC_BtuC-like"/>
</dbReference>
<feature type="region of interest" description="Disordered" evidence="8">
    <location>
        <begin position="1"/>
        <end position="41"/>
    </location>
</feature>
<evidence type="ECO:0000313" key="10">
    <source>
        <dbReference type="EMBL" id="STC80557.1"/>
    </source>
</evidence>
<sequence>MSITASTACSGSTQRTTSADTEPNTVPDPVSDPAPNAASSLAPNPAAAAAALAREHARVTRRRIAIVLALAAVALAAFLLSVIVGAIDLTPGEVLRGLVDPAGTEKQTRTVLWHLRLPMAVMALLIGASLSVAGAHMQTILDNPLAEPFTLGISAAAAFGGASAIVLRWQLLAQPQFNLALIAWLSAAIATAIIVVAAVLRGAKSETMVLLGIGLVFFFQAMLALIQYRSSSEALQQIVFWSMGSLTRATWQANAVLAGVLAVALPILGALSWRLTALRLGDARATALGINTSRLRIIVLIVVSLVAATTVAFAGIIGFIGLVGPHIARMLVGEDQRYFMPASMAAGAAVMCAAHALSLVIKPGVAIPIGIVTSLLGAPLFIAIVMTRRRALWT</sequence>
<evidence type="ECO:0000256" key="3">
    <source>
        <dbReference type="ARBA" id="ARBA00022448"/>
    </source>
</evidence>
<keyword evidence="6 9" id="KW-1133">Transmembrane helix</keyword>
<protein>
    <submittedName>
        <fullName evidence="10">Iron ABC transporter permease</fullName>
    </submittedName>
</protein>